<sequence length="82" mass="8425">MNSAEEAEVTAIKTIINAATAPPFPIMATAALGSTRPADTSSSVSKFGYEGNAGVFSRATQARPIVVDTSQGTANQARPPKM</sequence>
<proteinExistence type="predicted"/>
<evidence type="ECO:0000313" key="2">
    <source>
        <dbReference type="Proteomes" id="UP000788993"/>
    </source>
</evidence>
<reference evidence="1" key="1">
    <citation type="journal article" date="2021" name="Open Biol.">
        <title>Shared evolutionary footprints suggest mitochondrial oxidative damage underlies multiple complex I losses in fungi.</title>
        <authorList>
            <person name="Schikora-Tamarit M.A."/>
            <person name="Marcet-Houben M."/>
            <person name="Nosek J."/>
            <person name="Gabaldon T."/>
        </authorList>
    </citation>
    <scope>NUCLEOTIDE SEQUENCE</scope>
    <source>
        <strain evidence="1">NCAIM Y.01608</strain>
    </source>
</reference>
<comment type="caution">
    <text evidence="1">The sequence shown here is derived from an EMBL/GenBank/DDBJ whole genome shotgun (WGS) entry which is preliminary data.</text>
</comment>
<accession>A0A9P8PSW4</accession>
<organism evidence="1 2">
    <name type="scientific">Ogataea polymorpha</name>
    <dbReference type="NCBI Taxonomy" id="460523"/>
    <lineage>
        <taxon>Eukaryota</taxon>
        <taxon>Fungi</taxon>
        <taxon>Dikarya</taxon>
        <taxon>Ascomycota</taxon>
        <taxon>Saccharomycotina</taxon>
        <taxon>Pichiomycetes</taxon>
        <taxon>Pichiales</taxon>
        <taxon>Pichiaceae</taxon>
        <taxon>Ogataea</taxon>
    </lineage>
</organism>
<gene>
    <name evidence="1" type="ORF">OGATHE_001017</name>
</gene>
<dbReference type="AlphaFoldDB" id="A0A9P8PSW4"/>
<reference evidence="1" key="2">
    <citation type="submission" date="2021-01" db="EMBL/GenBank/DDBJ databases">
        <authorList>
            <person name="Schikora-Tamarit M.A."/>
        </authorList>
    </citation>
    <scope>NUCLEOTIDE SEQUENCE</scope>
    <source>
        <strain evidence="1">NCAIM Y.01608</strain>
    </source>
</reference>
<dbReference type="EMBL" id="JAEUBD010000108">
    <property type="protein sequence ID" value="KAH3677542.1"/>
    <property type="molecule type" value="Genomic_DNA"/>
</dbReference>
<dbReference type="Proteomes" id="UP000788993">
    <property type="component" value="Unassembled WGS sequence"/>
</dbReference>
<name>A0A9P8PSW4_9ASCO</name>
<evidence type="ECO:0000313" key="1">
    <source>
        <dbReference type="EMBL" id="KAH3677542.1"/>
    </source>
</evidence>
<keyword evidence="2" id="KW-1185">Reference proteome</keyword>
<protein>
    <submittedName>
        <fullName evidence="1">Uncharacterized protein</fullName>
    </submittedName>
</protein>